<evidence type="ECO:0000313" key="3">
    <source>
        <dbReference type="EMBL" id="STY17097.1"/>
    </source>
</evidence>
<evidence type="ECO:0000313" key="2">
    <source>
        <dbReference type="EMBL" id="KTD42448.1"/>
    </source>
</evidence>
<organism evidence="3 5">
    <name type="scientific">Legionella quateirensis</name>
    <dbReference type="NCBI Taxonomy" id="45072"/>
    <lineage>
        <taxon>Bacteria</taxon>
        <taxon>Pseudomonadati</taxon>
        <taxon>Pseudomonadota</taxon>
        <taxon>Gammaproteobacteria</taxon>
        <taxon>Legionellales</taxon>
        <taxon>Legionellaceae</taxon>
        <taxon>Legionella</taxon>
    </lineage>
</organism>
<evidence type="ECO:0000256" key="1">
    <source>
        <dbReference type="SAM" id="MobiDB-lite"/>
    </source>
</evidence>
<name>A0A378KUC1_9GAMM</name>
<feature type="region of interest" description="Disordered" evidence="1">
    <location>
        <begin position="1"/>
        <end position="28"/>
    </location>
</feature>
<evidence type="ECO:0000313" key="4">
    <source>
        <dbReference type="Proteomes" id="UP000054639"/>
    </source>
</evidence>
<feature type="compositionally biased region" description="Polar residues" evidence="1">
    <location>
        <begin position="12"/>
        <end position="28"/>
    </location>
</feature>
<dbReference type="EMBL" id="LNYR01000049">
    <property type="protein sequence ID" value="KTD42448.1"/>
    <property type="molecule type" value="Genomic_DNA"/>
</dbReference>
<dbReference type="RefSeq" id="WP_058475538.1">
    <property type="nucleotide sequence ID" value="NZ_CAAAIL010000012.1"/>
</dbReference>
<dbReference type="AlphaFoldDB" id="A0A378KUC1"/>
<gene>
    <name evidence="2" type="ORF">Lqua_3426</name>
    <name evidence="3" type="ORF">NCTC12376_00891</name>
</gene>
<sequence>MGTFFKTKKNSSVHSKTGPNNRLPINTPDQPKIKIPLSSIEAHNILKELNAERDIPQYIYNFIQLVDLNNSQLIDLSQGSNQPLNNQQFIDTMITTANRLLFALMNDSPYPTLYGDLMKLKTHFQVILLYYQEECQQGQPIANAYIQRFTNRINSNPDEIGGDQGLLNIEESKRLTKYTIHYCAENIMRKDIPLLSSFIVQPFLKNHNSEKNFSYLTP</sequence>
<keyword evidence="4" id="KW-1185">Reference proteome</keyword>
<protein>
    <submittedName>
        <fullName evidence="3">Uncharacterized protein</fullName>
    </submittedName>
</protein>
<evidence type="ECO:0000313" key="5">
    <source>
        <dbReference type="Proteomes" id="UP000254230"/>
    </source>
</evidence>
<reference evidence="2 4" key="1">
    <citation type="submission" date="2015-11" db="EMBL/GenBank/DDBJ databases">
        <title>Genomic analysis of 38 Legionella species identifies large and diverse effector repertoires.</title>
        <authorList>
            <person name="Burstein D."/>
            <person name="Amaro F."/>
            <person name="Zusman T."/>
            <person name="Lifshitz Z."/>
            <person name="Cohen O."/>
            <person name="Gilbert J.A."/>
            <person name="Pupko T."/>
            <person name="Shuman H.A."/>
            <person name="Segal G."/>
        </authorList>
    </citation>
    <scope>NUCLEOTIDE SEQUENCE [LARGE SCALE GENOMIC DNA]</scope>
    <source>
        <strain evidence="2 4">ATCC 49507</strain>
    </source>
</reference>
<feature type="compositionally biased region" description="Basic residues" evidence="1">
    <location>
        <begin position="1"/>
        <end position="11"/>
    </location>
</feature>
<accession>A0A378KUC1</accession>
<reference evidence="3 5" key="2">
    <citation type="submission" date="2018-06" db="EMBL/GenBank/DDBJ databases">
        <authorList>
            <consortium name="Pathogen Informatics"/>
            <person name="Doyle S."/>
        </authorList>
    </citation>
    <scope>NUCLEOTIDE SEQUENCE [LARGE SCALE GENOMIC DNA]</scope>
    <source>
        <strain evidence="3 5">NCTC12376</strain>
    </source>
</reference>
<dbReference type="OrthoDB" id="5652850at2"/>
<dbReference type="Proteomes" id="UP000054639">
    <property type="component" value="Unassembled WGS sequence"/>
</dbReference>
<dbReference type="Proteomes" id="UP000254230">
    <property type="component" value="Unassembled WGS sequence"/>
</dbReference>
<proteinExistence type="predicted"/>
<dbReference type="EMBL" id="UGOW01000001">
    <property type="protein sequence ID" value="STY17097.1"/>
    <property type="molecule type" value="Genomic_DNA"/>
</dbReference>